<name>A0A9D2ZUK0_9BACT</name>
<protein>
    <submittedName>
        <fullName evidence="1">Uncharacterized protein</fullName>
    </submittedName>
</protein>
<organism evidence="1 2">
    <name type="scientific">Candidatus Avibacteroides avistercoris</name>
    <dbReference type="NCBI Taxonomy" id="2840690"/>
    <lineage>
        <taxon>Bacteria</taxon>
        <taxon>Pseudomonadati</taxon>
        <taxon>Bacteroidota</taxon>
        <taxon>Bacteroidia</taxon>
        <taxon>Bacteroidales</taxon>
        <taxon>Bacteroidaceae</taxon>
        <taxon>Bacteroidaceae incertae sedis</taxon>
        <taxon>Candidatus Avibacteroides</taxon>
    </lineage>
</organism>
<gene>
    <name evidence="1" type="ORF">IAA93_02475</name>
</gene>
<evidence type="ECO:0000313" key="1">
    <source>
        <dbReference type="EMBL" id="HJD52581.1"/>
    </source>
</evidence>
<reference evidence="1" key="2">
    <citation type="submission" date="2021-04" db="EMBL/GenBank/DDBJ databases">
        <authorList>
            <person name="Gilroy R."/>
        </authorList>
    </citation>
    <scope>NUCLEOTIDE SEQUENCE</scope>
    <source>
        <strain evidence="1">MalCec1-1739</strain>
    </source>
</reference>
<dbReference type="AlphaFoldDB" id="A0A9D2ZUK0"/>
<sequence>MYYGQGASMALPIWAIYMNKVFANPDLGYDQSDTFDLPDDFNPCEDKLLDDYDIQTGLDDVFD</sequence>
<comment type="caution">
    <text evidence="1">The sequence shown here is derived from an EMBL/GenBank/DDBJ whole genome shotgun (WGS) entry which is preliminary data.</text>
</comment>
<proteinExistence type="predicted"/>
<evidence type="ECO:0000313" key="2">
    <source>
        <dbReference type="Proteomes" id="UP000787625"/>
    </source>
</evidence>
<dbReference type="EMBL" id="DWUP01000050">
    <property type="protein sequence ID" value="HJD52581.1"/>
    <property type="molecule type" value="Genomic_DNA"/>
</dbReference>
<feature type="non-terminal residue" evidence="1">
    <location>
        <position position="1"/>
    </location>
</feature>
<accession>A0A9D2ZUK0</accession>
<dbReference type="Proteomes" id="UP000787625">
    <property type="component" value="Unassembled WGS sequence"/>
</dbReference>
<reference evidence="1" key="1">
    <citation type="journal article" date="2021" name="PeerJ">
        <title>Extensive microbial diversity within the chicken gut microbiome revealed by metagenomics and culture.</title>
        <authorList>
            <person name="Gilroy R."/>
            <person name="Ravi A."/>
            <person name="Getino M."/>
            <person name="Pursley I."/>
            <person name="Horton D.L."/>
            <person name="Alikhan N.F."/>
            <person name="Baker D."/>
            <person name="Gharbi K."/>
            <person name="Hall N."/>
            <person name="Watson M."/>
            <person name="Adriaenssens E.M."/>
            <person name="Foster-Nyarko E."/>
            <person name="Jarju S."/>
            <person name="Secka A."/>
            <person name="Antonio M."/>
            <person name="Oren A."/>
            <person name="Chaudhuri R.R."/>
            <person name="La Ragione R."/>
            <person name="Hildebrand F."/>
            <person name="Pallen M.J."/>
        </authorList>
    </citation>
    <scope>NUCLEOTIDE SEQUENCE</scope>
    <source>
        <strain evidence="1">MalCec1-1739</strain>
    </source>
</reference>